<sequence>MTMLSRESVNVPEEQARWMEVRGLVYQLLVDFLGRPPRMSQIAQWRRRLEHKQIIPVCRGGKRLQEYLERIPENALRQVCAEESEEFKRLFAGHDAIVQTCESLYRARTEGVNGFACLTEVRDMYMDRSVVFNKISGERDDSIAMELEFMAVMSEKMLTKIHLPDSFKRQINAQINFLQNHLLKWVPDFSADLRAATSSPLYAGLAELLNEFLAMDLEQLHRWRERMAEG</sequence>
<dbReference type="PANTHER" id="PTHR34227">
    <property type="entry name" value="CHAPERONE PROTEIN YCDY"/>
    <property type="match status" value="1"/>
</dbReference>
<dbReference type="InterPro" id="IPR036411">
    <property type="entry name" value="TorD-like_sf"/>
</dbReference>
<dbReference type="InterPro" id="IPR050289">
    <property type="entry name" value="TorD/DmsD_chaperones"/>
</dbReference>
<name>A0A919XP07_9BACL</name>
<evidence type="ECO:0000256" key="1">
    <source>
        <dbReference type="ARBA" id="ARBA00023186"/>
    </source>
</evidence>
<dbReference type="AlphaFoldDB" id="A0A919XP07"/>
<gene>
    <name evidence="2" type="ORF">J41TS12_01550</name>
</gene>
<dbReference type="EMBL" id="BORR01000001">
    <property type="protein sequence ID" value="GIO35294.1"/>
    <property type="molecule type" value="Genomic_DNA"/>
</dbReference>
<protein>
    <submittedName>
        <fullName evidence="2">Dehydrogenase</fullName>
    </submittedName>
</protein>
<proteinExistence type="predicted"/>
<dbReference type="Pfam" id="PF02613">
    <property type="entry name" value="Nitrate_red_del"/>
    <property type="match status" value="1"/>
</dbReference>
<dbReference type="SUPFAM" id="SSF89155">
    <property type="entry name" value="TorD-like"/>
    <property type="match status" value="1"/>
</dbReference>
<dbReference type="RefSeq" id="WP_212937741.1">
    <property type="nucleotide sequence ID" value="NZ_BORR01000001.1"/>
</dbReference>
<accession>A0A919XP07</accession>
<reference evidence="2 3" key="1">
    <citation type="submission" date="2021-03" db="EMBL/GenBank/DDBJ databases">
        <title>Antimicrobial resistance genes in bacteria isolated from Japanese honey, and their potential for conferring macrolide and lincosamide resistance in the American foulbrood pathogen Paenibacillus larvae.</title>
        <authorList>
            <person name="Okamoto M."/>
            <person name="Kumagai M."/>
            <person name="Kanamori H."/>
            <person name="Takamatsu D."/>
        </authorList>
    </citation>
    <scope>NUCLEOTIDE SEQUENCE [LARGE SCALE GENOMIC DNA]</scope>
    <source>
        <strain evidence="2 3">J41TS12</strain>
    </source>
</reference>
<dbReference type="PANTHER" id="PTHR34227:SF1">
    <property type="entry name" value="DIMETHYL SULFOXIDE REDUCTASE CHAPERONE-RELATED"/>
    <property type="match status" value="1"/>
</dbReference>
<dbReference type="Proteomes" id="UP000681162">
    <property type="component" value="Unassembled WGS sequence"/>
</dbReference>
<organism evidence="2 3">
    <name type="scientific">Paenibacillus antibioticophila</name>
    <dbReference type="NCBI Taxonomy" id="1274374"/>
    <lineage>
        <taxon>Bacteria</taxon>
        <taxon>Bacillati</taxon>
        <taxon>Bacillota</taxon>
        <taxon>Bacilli</taxon>
        <taxon>Bacillales</taxon>
        <taxon>Paenibacillaceae</taxon>
        <taxon>Paenibacillus</taxon>
    </lineage>
</organism>
<dbReference type="Gene3D" id="1.10.3480.10">
    <property type="entry name" value="TorD-like"/>
    <property type="match status" value="1"/>
</dbReference>
<dbReference type="InterPro" id="IPR020945">
    <property type="entry name" value="DMSO/NO3_reduct_chaperone"/>
</dbReference>
<keyword evidence="3" id="KW-1185">Reference proteome</keyword>
<evidence type="ECO:0000313" key="3">
    <source>
        <dbReference type="Proteomes" id="UP000681162"/>
    </source>
</evidence>
<keyword evidence="1" id="KW-0143">Chaperone</keyword>
<evidence type="ECO:0000313" key="2">
    <source>
        <dbReference type="EMBL" id="GIO35294.1"/>
    </source>
</evidence>
<comment type="caution">
    <text evidence="2">The sequence shown here is derived from an EMBL/GenBank/DDBJ whole genome shotgun (WGS) entry which is preliminary data.</text>
</comment>